<dbReference type="SUPFAM" id="SSF53187">
    <property type="entry name" value="Zn-dependent exopeptidases"/>
    <property type="match status" value="1"/>
</dbReference>
<evidence type="ECO:0000256" key="1">
    <source>
        <dbReference type="ARBA" id="ARBA00001947"/>
    </source>
</evidence>
<dbReference type="AlphaFoldDB" id="A0ABD3PER3"/>
<comment type="cofactor">
    <cofactor evidence="1">
        <name>Zn(2+)</name>
        <dbReference type="ChEBI" id="CHEBI:29105"/>
    </cofactor>
</comment>
<evidence type="ECO:0000256" key="5">
    <source>
        <dbReference type="SAM" id="SignalP"/>
    </source>
</evidence>
<feature type="domain" description="Peptidase M14" evidence="6">
    <location>
        <begin position="132"/>
        <end position="436"/>
    </location>
</feature>
<keyword evidence="5" id="KW-0732">Signal</keyword>
<feature type="compositionally biased region" description="Polar residues" evidence="4">
    <location>
        <begin position="633"/>
        <end position="650"/>
    </location>
</feature>
<dbReference type="EMBL" id="JABMIG020000190">
    <property type="protein sequence ID" value="KAL3786655.1"/>
    <property type="molecule type" value="Genomic_DNA"/>
</dbReference>
<evidence type="ECO:0000259" key="6">
    <source>
        <dbReference type="PROSITE" id="PS52035"/>
    </source>
</evidence>
<evidence type="ECO:0000256" key="2">
    <source>
        <dbReference type="ARBA" id="ARBA00005988"/>
    </source>
</evidence>
<dbReference type="Proteomes" id="UP001516023">
    <property type="component" value="Unassembled WGS sequence"/>
</dbReference>
<proteinExistence type="inferred from homology"/>
<dbReference type="InterPro" id="IPR000834">
    <property type="entry name" value="Peptidase_M14"/>
</dbReference>
<dbReference type="SMART" id="SM00631">
    <property type="entry name" value="Zn_pept"/>
    <property type="match status" value="1"/>
</dbReference>
<evidence type="ECO:0000256" key="4">
    <source>
        <dbReference type="SAM" id="MobiDB-lite"/>
    </source>
</evidence>
<protein>
    <recommendedName>
        <fullName evidence="6">Peptidase M14 domain-containing protein</fullName>
    </recommendedName>
</protein>
<feature type="chain" id="PRO_5044743686" description="Peptidase M14 domain-containing protein" evidence="5">
    <location>
        <begin position="22"/>
        <end position="788"/>
    </location>
</feature>
<dbReference type="PANTHER" id="PTHR11705">
    <property type="entry name" value="PROTEASE FAMILY M14 CARBOXYPEPTIDASE A,B"/>
    <property type="match status" value="1"/>
</dbReference>
<feature type="region of interest" description="Disordered" evidence="4">
    <location>
        <begin position="633"/>
        <end position="761"/>
    </location>
</feature>
<feature type="compositionally biased region" description="Polar residues" evidence="4">
    <location>
        <begin position="686"/>
        <end position="695"/>
    </location>
</feature>
<feature type="compositionally biased region" description="Low complexity" evidence="4">
    <location>
        <begin position="721"/>
        <end position="744"/>
    </location>
</feature>
<gene>
    <name evidence="7" type="ORF">HJC23_006851</name>
</gene>
<keyword evidence="8" id="KW-1185">Reference proteome</keyword>
<dbReference type="Pfam" id="PF00246">
    <property type="entry name" value="Peptidase_M14"/>
    <property type="match status" value="1"/>
</dbReference>
<feature type="non-terminal residue" evidence="7">
    <location>
        <position position="1"/>
    </location>
</feature>
<feature type="compositionally biased region" description="Polar residues" evidence="4">
    <location>
        <begin position="702"/>
        <end position="719"/>
    </location>
</feature>
<sequence>ICSPSSVTSCTIVMILGMLRGFFPVNGCCQPTSHKSAPSPQYRCHENDNHWQSQNKASKTMKTNLISSSWVHKLHLCCAIGLASASLPSSYDRSATLLKNRPPGKFRLTSPTPNAHRHLQSGDYSTIDGYSCFRNLQGMTDAMFDLEKNYPDLASVSDIGDSYLKSVGDSNGHDIYVLKITASTSSDPAQVFFTGGQHAREYAPPELLMRFAERLVEGYGEDADVTWVLDTTQINIVFYTNPDGRTVAETEPDLFWRKNVNPGDGSCPDYALGTDLNRNYEWMWGDTSGASDDPCAEDYFGTGPASEPEVQAVIAYAKTLFPEGQRKADPMAEIDVPFGEDITGVYMDFHSSGGLTYYPWGYADVVSPDNDSLEALGRKLSYFNGYVLWAGGQPDFLYAATGDASDNMYAYLGVASLGLEIGDAFYEDCDNFETKVYPDNLNSMMYVIKLARKPNSLAKGPDIFDLTVTQGDREITVSAEASDSELVNIDGYPSFTTGEQTVSKVELYLDTLPSDYGEGDVMYLLQPTPVSGSDKVFIETQISTSGLSSGRHALYAVATDSDGYVGPISSVFFDVENVATSSPIEPTAMPTIFTLDTTTAATTTFATTTSGTTELVTAPPSNKPSVAIVTNEPTDVESSNAPSNKPSTAPVTAEPTSAAPVAITASPSPLPSISSTSTSTVNSTSVMTEQDSPSDTAVGATLSPSITTTQNVGTSSLSLAPTPSEVSSTQPSSSISEIKSAAPSQLPVNSTLNKASTEASEKSPENAAVTVTHHAILAVVFLWFNYLL</sequence>
<organism evidence="7 8">
    <name type="scientific">Cyclotella cryptica</name>
    <dbReference type="NCBI Taxonomy" id="29204"/>
    <lineage>
        <taxon>Eukaryota</taxon>
        <taxon>Sar</taxon>
        <taxon>Stramenopiles</taxon>
        <taxon>Ochrophyta</taxon>
        <taxon>Bacillariophyta</taxon>
        <taxon>Coscinodiscophyceae</taxon>
        <taxon>Thalassiosirophycidae</taxon>
        <taxon>Stephanodiscales</taxon>
        <taxon>Stephanodiscaceae</taxon>
        <taxon>Cyclotella</taxon>
    </lineage>
</organism>
<dbReference type="PROSITE" id="PS52035">
    <property type="entry name" value="PEPTIDASE_M14"/>
    <property type="match status" value="1"/>
</dbReference>
<evidence type="ECO:0000256" key="3">
    <source>
        <dbReference type="PROSITE-ProRule" id="PRU01379"/>
    </source>
</evidence>
<comment type="caution">
    <text evidence="3">Lacks conserved residue(s) required for the propagation of feature annotation.</text>
</comment>
<evidence type="ECO:0000313" key="7">
    <source>
        <dbReference type="EMBL" id="KAL3786655.1"/>
    </source>
</evidence>
<reference evidence="7 8" key="1">
    <citation type="journal article" date="2020" name="G3 (Bethesda)">
        <title>Improved Reference Genome for Cyclotella cryptica CCMP332, a Model for Cell Wall Morphogenesis, Salinity Adaptation, and Lipid Production in Diatoms (Bacillariophyta).</title>
        <authorList>
            <person name="Roberts W.R."/>
            <person name="Downey K.M."/>
            <person name="Ruck E.C."/>
            <person name="Traller J.C."/>
            <person name="Alverson A.J."/>
        </authorList>
    </citation>
    <scope>NUCLEOTIDE SEQUENCE [LARGE SCALE GENOMIC DNA]</scope>
    <source>
        <strain evidence="7 8">CCMP332</strain>
    </source>
</reference>
<evidence type="ECO:0000313" key="8">
    <source>
        <dbReference type="Proteomes" id="UP001516023"/>
    </source>
</evidence>
<accession>A0ABD3PER3</accession>
<dbReference type="PANTHER" id="PTHR11705:SF119">
    <property type="entry name" value="OS02G0119300 PROTEIN"/>
    <property type="match status" value="1"/>
</dbReference>
<comment type="caution">
    <text evidence="7">The sequence shown here is derived from an EMBL/GenBank/DDBJ whole genome shotgun (WGS) entry which is preliminary data.</text>
</comment>
<feature type="signal peptide" evidence="5">
    <location>
        <begin position="1"/>
        <end position="21"/>
    </location>
</feature>
<comment type="similarity">
    <text evidence="2 3">Belongs to the peptidase M14 family.</text>
</comment>
<feature type="compositionally biased region" description="Low complexity" evidence="4">
    <location>
        <begin position="664"/>
        <end position="685"/>
    </location>
</feature>
<feature type="compositionally biased region" description="Polar residues" evidence="4">
    <location>
        <begin position="746"/>
        <end position="758"/>
    </location>
</feature>
<dbReference type="Gene3D" id="3.40.630.10">
    <property type="entry name" value="Zn peptidases"/>
    <property type="match status" value="1"/>
</dbReference>
<name>A0ABD3PER3_9STRA</name>